<gene>
    <name evidence="1" type="ORF">K6L26_08700</name>
</gene>
<organism evidence="1 2">
    <name type="scientific">Mycolicibacterium farcinogenes</name>
    <name type="common">Mycobacterium farcinogenes</name>
    <dbReference type="NCBI Taxonomy" id="1802"/>
    <lineage>
        <taxon>Bacteria</taxon>
        <taxon>Bacillati</taxon>
        <taxon>Actinomycetota</taxon>
        <taxon>Actinomycetes</taxon>
        <taxon>Mycobacteriales</taxon>
        <taxon>Mycobacteriaceae</taxon>
        <taxon>Mycolicibacterium</taxon>
    </lineage>
</organism>
<dbReference type="Proteomes" id="UP000825598">
    <property type="component" value="Chromosome"/>
</dbReference>
<name>A0ACD1FKU4_MYCFR</name>
<dbReference type="EMBL" id="CP081673">
    <property type="protein sequence ID" value="QZH67693.1"/>
    <property type="molecule type" value="Genomic_DNA"/>
</dbReference>
<evidence type="ECO:0000313" key="2">
    <source>
        <dbReference type="Proteomes" id="UP000825598"/>
    </source>
</evidence>
<evidence type="ECO:0000313" key="1">
    <source>
        <dbReference type="EMBL" id="QZH67693.1"/>
    </source>
</evidence>
<protein>
    <submittedName>
        <fullName evidence="1">Site-specific integrase</fullName>
    </submittedName>
</protein>
<sequence>MAYIRTHETTAKRGGKPVKRYEVVWREPARDSLGIPISRKTKSRQESYPSRALAEARRDELNNAKHSPGGTAALADARKLAMLPLSHFVGSWLAAQQVKVTTGALKDGTHENYGTILKTHVLPRFGDRAIGSITVADCREFRAELAGRLARGTLGNVWRLFRAVLRDAYAQQAIPSLPTDGVDIGQKPANPSAVAVRPRRALTGQQVATLAAKAAERHEVYGLLVLFLCYSGLRRSEAQGLEVRDLIFTTGPDDTTRCTVRVERAKARRKGEWVTGTLKTGASRRTVPLPPWLAVRLADYLANVHGRPDNPQAPLWPRRAMGGARRKGEPVTPRLEWSEDRPCDLKGLHEDIIAPAAEAAGLPKGVRLHDFRHTFTALQLTHGVHYLQVSKWLGHASPQVTMAIYADWIPDEAIPNTLPEPVAGAPTPKVVNLFG</sequence>
<accession>A0ACD1FKU4</accession>
<keyword evidence="2" id="KW-1185">Reference proteome</keyword>
<reference evidence="1" key="1">
    <citation type="submission" date="2021-07" db="EMBL/GenBank/DDBJ databases">
        <title>Complete Genome Sequences of Mycobacterium farcinogenes Isolated from Clinical Specimens from Patients in Thailand.</title>
        <authorList>
            <person name="Sodsai P."/>
        </authorList>
    </citation>
    <scope>NUCLEOTIDE SEQUENCE</scope>
    <source>
        <strain evidence="1">BKK/CU-MFGFA-001</strain>
    </source>
</reference>
<proteinExistence type="predicted"/>